<feature type="region of interest" description="Disordered" evidence="1">
    <location>
        <begin position="200"/>
        <end position="236"/>
    </location>
</feature>
<evidence type="ECO:0000256" key="1">
    <source>
        <dbReference type="SAM" id="MobiDB-lite"/>
    </source>
</evidence>
<keyword evidence="3" id="KW-1185">Reference proteome</keyword>
<protein>
    <submittedName>
        <fullName evidence="2">Uncharacterized protein</fullName>
    </submittedName>
</protein>
<organism evidence="2 3">
    <name type="scientific">Dendrobium nobile</name>
    <name type="common">Orchid</name>
    <dbReference type="NCBI Taxonomy" id="94219"/>
    <lineage>
        <taxon>Eukaryota</taxon>
        <taxon>Viridiplantae</taxon>
        <taxon>Streptophyta</taxon>
        <taxon>Embryophyta</taxon>
        <taxon>Tracheophyta</taxon>
        <taxon>Spermatophyta</taxon>
        <taxon>Magnoliopsida</taxon>
        <taxon>Liliopsida</taxon>
        <taxon>Asparagales</taxon>
        <taxon>Orchidaceae</taxon>
        <taxon>Epidendroideae</taxon>
        <taxon>Malaxideae</taxon>
        <taxon>Dendrobiinae</taxon>
        <taxon>Dendrobium</taxon>
    </lineage>
</organism>
<dbReference type="AlphaFoldDB" id="A0A8T3BJ92"/>
<comment type="caution">
    <text evidence="2">The sequence shown here is derived from an EMBL/GenBank/DDBJ whole genome shotgun (WGS) entry which is preliminary data.</text>
</comment>
<dbReference type="Proteomes" id="UP000829196">
    <property type="component" value="Unassembled WGS sequence"/>
</dbReference>
<dbReference type="EMBL" id="JAGYWB010000009">
    <property type="protein sequence ID" value="KAI0511895.1"/>
    <property type="molecule type" value="Genomic_DNA"/>
</dbReference>
<sequence length="236" mass="26614">MVCDYQQRLVNMVLRLVTDGFINGSDFCGFREARPDPKKTHHITRLVLCHLRYALPELLLLTTHLRSQKQLVHFTSNTKNTPIHYLPTVNPTTALPCAGYGFPFARHVSIKPPPDRCHVQRACASTVERLHSLLFFCNRKHSYAASSSSSSDGQKKLVAFNGDSDCNNGSFHPLFFFSCMGTSFNVVGLQRLDMESSEQNKHEPWILSPDMESARQVPTGPDPIHHSQAPPFQHFP</sequence>
<evidence type="ECO:0000313" key="3">
    <source>
        <dbReference type="Proteomes" id="UP000829196"/>
    </source>
</evidence>
<accession>A0A8T3BJ92</accession>
<evidence type="ECO:0000313" key="2">
    <source>
        <dbReference type="EMBL" id="KAI0511895.1"/>
    </source>
</evidence>
<proteinExistence type="predicted"/>
<reference evidence="2" key="1">
    <citation type="journal article" date="2022" name="Front. Genet.">
        <title>Chromosome-Scale Assembly of the Dendrobium nobile Genome Provides Insights Into the Molecular Mechanism of the Biosynthesis of the Medicinal Active Ingredient of Dendrobium.</title>
        <authorList>
            <person name="Xu Q."/>
            <person name="Niu S.-C."/>
            <person name="Li K.-L."/>
            <person name="Zheng P.-J."/>
            <person name="Zhang X.-J."/>
            <person name="Jia Y."/>
            <person name="Liu Y."/>
            <person name="Niu Y.-X."/>
            <person name="Yu L.-H."/>
            <person name="Chen D.-F."/>
            <person name="Zhang G.-Q."/>
        </authorList>
    </citation>
    <scope>NUCLEOTIDE SEQUENCE</scope>
    <source>
        <tissue evidence="2">Leaf</tissue>
    </source>
</reference>
<name>A0A8T3BJ92_DENNO</name>
<gene>
    <name evidence="2" type="ORF">KFK09_012529</name>
</gene>
<dbReference type="OrthoDB" id="1682025at2759"/>